<accession>A0A927IKH8</accession>
<dbReference type="InterPro" id="IPR038375">
    <property type="entry name" value="NDUFAF7_sf"/>
</dbReference>
<dbReference type="AlphaFoldDB" id="A0A927IKH8"/>
<dbReference type="GO" id="GO:0035243">
    <property type="term" value="F:protein-arginine omega-N symmetric methyltransferase activity"/>
    <property type="evidence" value="ECO:0007669"/>
    <property type="project" value="TreeGrafter"/>
</dbReference>
<dbReference type="InterPro" id="IPR029063">
    <property type="entry name" value="SAM-dependent_MTases_sf"/>
</dbReference>
<proteinExistence type="predicted"/>
<dbReference type="GO" id="GO:0032259">
    <property type="term" value="P:methylation"/>
    <property type="evidence" value="ECO:0007669"/>
    <property type="project" value="UniProtKB-KW"/>
</dbReference>
<dbReference type="PANTHER" id="PTHR12049">
    <property type="entry name" value="PROTEIN ARGININE METHYLTRANSFERASE NDUFAF7, MITOCHONDRIAL"/>
    <property type="match status" value="1"/>
</dbReference>
<dbReference type="PANTHER" id="PTHR12049:SF7">
    <property type="entry name" value="PROTEIN ARGININE METHYLTRANSFERASE NDUFAF7, MITOCHONDRIAL"/>
    <property type="match status" value="1"/>
</dbReference>
<keyword evidence="4" id="KW-1185">Reference proteome</keyword>
<sequence>MPGWGESWRNYRRWAFRLPGQGFPAARSKDNRGVTDASPLSFELTQRIQHAIAQAGGWIGFDRFMAMALYEPGLGYYTNRLQKFGAMPASGSDFVTAPGLTPLFGQTLAVQVQQALQATGTSEVWEFGAGTGALALQLLDSLGDAVERYTIIDLSGTLRERQAQTLQAHAHKVRWLDAWPDAMDGVVVGNEVLDAMPVQLLQRTGGVWHERGVVVQGDAFAWEDRPTDLRPPLDVDGEHDYLTEIHPQAEAFMASLAERLLAGQGGAAFFLDYGFPEREYFHPQRHMGTVMCHQLHQADPDPLVAVGQKDITAHVNFTGVALAGQNAGLQVLGYTSQARFLLNLGLAERMAANTLAERSQAQRLVNEHEMGELFKVVGLATGDDWSAQGFATGDRSHRL</sequence>
<keyword evidence="2" id="KW-0808">Transferase</keyword>
<name>A0A927IKH8_9BURK</name>
<reference evidence="3" key="1">
    <citation type="submission" date="2020-09" db="EMBL/GenBank/DDBJ databases">
        <title>Genome seq and assembly of Limnohabitants sp.</title>
        <authorList>
            <person name="Chhetri G."/>
        </authorList>
    </citation>
    <scope>NUCLEOTIDE SEQUENCE</scope>
    <source>
        <strain evidence="3">JUR4</strain>
    </source>
</reference>
<dbReference type="Pfam" id="PF02636">
    <property type="entry name" value="Methyltransf_28"/>
    <property type="match status" value="1"/>
</dbReference>
<dbReference type="Proteomes" id="UP000647424">
    <property type="component" value="Unassembled WGS sequence"/>
</dbReference>
<dbReference type="EMBL" id="JACYFT010000001">
    <property type="protein sequence ID" value="MBD8049643.1"/>
    <property type="molecule type" value="Genomic_DNA"/>
</dbReference>
<comment type="caution">
    <text evidence="3">The sequence shown here is derived from an EMBL/GenBank/DDBJ whole genome shotgun (WGS) entry which is preliminary data.</text>
</comment>
<dbReference type="InterPro" id="IPR003788">
    <property type="entry name" value="NDUFAF7"/>
</dbReference>
<keyword evidence="1 3" id="KW-0489">Methyltransferase</keyword>
<gene>
    <name evidence="3" type="ORF">IC609_03730</name>
</gene>
<evidence type="ECO:0000256" key="2">
    <source>
        <dbReference type="ARBA" id="ARBA00022679"/>
    </source>
</evidence>
<organism evidence="3 4">
    <name type="scientific">Limnohabitans radicicola</name>
    <dbReference type="NCBI Taxonomy" id="2771427"/>
    <lineage>
        <taxon>Bacteria</taxon>
        <taxon>Pseudomonadati</taxon>
        <taxon>Pseudomonadota</taxon>
        <taxon>Betaproteobacteria</taxon>
        <taxon>Burkholderiales</taxon>
        <taxon>Comamonadaceae</taxon>
        <taxon>Limnohabitans</taxon>
    </lineage>
</organism>
<evidence type="ECO:0000313" key="3">
    <source>
        <dbReference type="EMBL" id="MBD8049643.1"/>
    </source>
</evidence>
<evidence type="ECO:0000313" key="4">
    <source>
        <dbReference type="Proteomes" id="UP000647424"/>
    </source>
</evidence>
<protein>
    <submittedName>
        <fullName evidence="3">SAM-dependent methyltransferase</fullName>
    </submittedName>
</protein>
<dbReference type="Gene3D" id="3.40.50.12710">
    <property type="match status" value="1"/>
</dbReference>
<dbReference type="SUPFAM" id="SSF53335">
    <property type="entry name" value="S-adenosyl-L-methionine-dependent methyltransferases"/>
    <property type="match status" value="1"/>
</dbReference>
<evidence type="ECO:0000256" key="1">
    <source>
        <dbReference type="ARBA" id="ARBA00022603"/>
    </source>
</evidence>